<dbReference type="InterPro" id="IPR011990">
    <property type="entry name" value="TPR-like_helical_dom_sf"/>
</dbReference>
<evidence type="ECO:0000313" key="1">
    <source>
        <dbReference type="EMBL" id="GAS92472.1"/>
    </source>
</evidence>
<dbReference type="Gene3D" id="1.25.40.10">
    <property type="entry name" value="Tetratricopeptide repeat domain"/>
    <property type="match status" value="1"/>
</dbReference>
<sequence>MTEQPALIADAVEASEQLGDRALCSGRLDEAIDHYEEVNNLLLPLIDVVFDDETSVRIVQVLNRTRAKVLDIRRRLLPPAPRAAELRTLAADATNSGDLAHAARISIDLGEALVELGDRDSAESAYRQAVALARQVDATMPELMLWAFSALSEFLSPSEESVALAQEMAANLIDREEMYHPMRAADAAYHWAVAELMFAEVARHRVDHAVDGIARLAIEMLDDICVHDKSQALQRLVASVLRGAGRDAEADGWQADADKYEDWEWFMDQEIPGHVHLWDIRIDLSDRHKDD</sequence>
<dbReference type="SUPFAM" id="SSF48452">
    <property type="entry name" value="TPR-like"/>
    <property type="match status" value="1"/>
</dbReference>
<dbReference type="STRING" id="146020.RMCB_6568"/>
<proteinExistence type="predicted"/>
<organism evidence="1 2">
    <name type="scientific">Mycolicibacterium brisbanense</name>
    <dbReference type="NCBI Taxonomy" id="146020"/>
    <lineage>
        <taxon>Bacteria</taxon>
        <taxon>Bacillati</taxon>
        <taxon>Actinomycetota</taxon>
        <taxon>Actinomycetes</taxon>
        <taxon>Mycobacteriales</taxon>
        <taxon>Mycobacteriaceae</taxon>
        <taxon>Mycolicibacterium</taxon>
    </lineage>
</organism>
<dbReference type="Proteomes" id="UP000069620">
    <property type="component" value="Unassembled WGS sequence"/>
</dbReference>
<dbReference type="AlphaFoldDB" id="A0A100W6E0"/>
<evidence type="ECO:0000313" key="2">
    <source>
        <dbReference type="Proteomes" id="UP000069620"/>
    </source>
</evidence>
<accession>A0A100W6E0</accession>
<gene>
    <name evidence="1" type="ORF">RMCB_6568</name>
</gene>
<reference evidence="2" key="2">
    <citation type="submission" date="2016-02" db="EMBL/GenBank/DDBJ databases">
        <title>Draft genome sequence of five rapidly growing Mycobacterium species.</title>
        <authorList>
            <person name="Katahira K."/>
            <person name="Gotou Y."/>
            <person name="Iida K."/>
            <person name="Ogura Y."/>
            <person name="Hayashi T."/>
        </authorList>
    </citation>
    <scope>NUCLEOTIDE SEQUENCE [LARGE SCALE GENOMIC DNA]</scope>
    <source>
        <strain evidence="2">JCM15654</strain>
    </source>
</reference>
<reference evidence="2" key="1">
    <citation type="journal article" date="2016" name="Genome Announc.">
        <title>Draft Genome Sequences of Five Rapidly Growing Mycobacterium Species, M. thermoresistibile, M. fortuitum subsp. acetamidolyticum, M. canariasense, M. brisbanense, and M. novocastrense.</title>
        <authorList>
            <person name="Katahira K."/>
            <person name="Ogura Y."/>
            <person name="Gotoh Y."/>
            <person name="Hayashi T."/>
        </authorList>
    </citation>
    <scope>NUCLEOTIDE SEQUENCE [LARGE SCALE GENOMIC DNA]</scope>
    <source>
        <strain evidence="2">JCM15654</strain>
    </source>
</reference>
<protein>
    <recommendedName>
        <fullName evidence="3">Tetratricopeptide repeat protein</fullName>
    </recommendedName>
</protein>
<dbReference type="EMBL" id="BCSX01000056">
    <property type="protein sequence ID" value="GAS92472.1"/>
    <property type="molecule type" value="Genomic_DNA"/>
</dbReference>
<name>A0A100W6E0_9MYCO</name>
<keyword evidence="2" id="KW-1185">Reference proteome</keyword>
<comment type="caution">
    <text evidence="1">The sequence shown here is derived from an EMBL/GenBank/DDBJ whole genome shotgun (WGS) entry which is preliminary data.</text>
</comment>
<evidence type="ECO:0008006" key="3">
    <source>
        <dbReference type="Google" id="ProtNLM"/>
    </source>
</evidence>